<dbReference type="PANTHER" id="PTHR43163">
    <property type="entry name" value="DIPEPTIDE TRANSPORT SYSTEM PERMEASE PROTEIN DPPB-RELATED"/>
    <property type="match status" value="1"/>
</dbReference>
<dbReference type="Proteomes" id="UP000604341">
    <property type="component" value="Unassembled WGS sequence"/>
</dbReference>
<dbReference type="InterPro" id="IPR045621">
    <property type="entry name" value="BPD_transp_1_N"/>
</dbReference>
<dbReference type="PANTHER" id="PTHR43163:SF6">
    <property type="entry name" value="DIPEPTIDE TRANSPORT SYSTEM PERMEASE PROTEIN DPPB-RELATED"/>
    <property type="match status" value="1"/>
</dbReference>
<keyword evidence="3" id="KW-1003">Cell membrane</keyword>
<feature type="transmembrane region" description="Helical" evidence="7">
    <location>
        <begin position="136"/>
        <end position="160"/>
    </location>
</feature>
<evidence type="ECO:0000256" key="6">
    <source>
        <dbReference type="ARBA" id="ARBA00023136"/>
    </source>
</evidence>
<dbReference type="PROSITE" id="PS50928">
    <property type="entry name" value="ABC_TM1"/>
    <property type="match status" value="1"/>
</dbReference>
<dbReference type="Gene3D" id="1.10.3720.10">
    <property type="entry name" value="MetI-like"/>
    <property type="match status" value="1"/>
</dbReference>
<feature type="transmembrane region" description="Helical" evidence="7">
    <location>
        <begin position="238"/>
        <end position="264"/>
    </location>
</feature>
<proteinExistence type="inferred from homology"/>
<organism evidence="9 10">
    <name type="scientific">Deinococcus radiotolerans</name>
    <dbReference type="NCBI Taxonomy" id="1309407"/>
    <lineage>
        <taxon>Bacteria</taxon>
        <taxon>Thermotogati</taxon>
        <taxon>Deinococcota</taxon>
        <taxon>Deinococci</taxon>
        <taxon>Deinococcales</taxon>
        <taxon>Deinococcaceae</taxon>
        <taxon>Deinococcus</taxon>
    </lineage>
</organism>
<evidence type="ECO:0000256" key="1">
    <source>
        <dbReference type="ARBA" id="ARBA00004651"/>
    </source>
</evidence>
<feature type="transmembrane region" description="Helical" evidence="7">
    <location>
        <begin position="284"/>
        <end position="310"/>
    </location>
</feature>
<dbReference type="Pfam" id="PF00528">
    <property type="entry name" value="BPD_transp_1"/>
    <property type="match status" value="1"/>
</dbReference>
<evidence type="ECO:0000256" key="3">
    <source>
        <dbReference type="ARBA" id="ARBA00022475"/>
    </source>
</evidence>
<keyword evidence="5 7" id="KW-1133">Transmembrane helix</keyword>
<feature type="domain" description="ABC transmembrane type-1" evidence="8">
    <location>
        <begin position="97"/>
        <end position="307"/>
    </location>
</feature>
<dbReference type="InterPro" id="IPR000515">
    <property type="entry name" value="MetI-like"/>
</dbReference>
<reference evidence="10" key="1">
    <citation type="journal article" date="2019" name="Int. J. Syst. Evol. Microbiol.">
        <title>The Global Catalogue of Microorganisms (GCM) 10K type strain sequencing project: providing services to taxonomists for standard genome sequencing and annotation.</title>
        <authorList>
            <consortium name="The Broad Institute Genomics Platform"/>
            <consortium name="The Broad Institute Genome Sequencing Center for Infectious Disease"/>
            <person name="Wu L."/>
            <person name="Ma J."/>
        </authorList>
    </citation>
    <scope>NUCLEOTIDE SEQUENCE [LARGE SCALE GENOMIC DNA]</scope>
    <source>
        <strain evidence="10">JCM 19173</strain>
    </source>
</reference>
<comment type="similarity">
    <text evidence="7">Belongs to the binding-protein-dependent transport system permease family.</text>
</comment>
<dbReference type="SUPFAM" id="SSF161098">
    <property type="entry name" value="MetI-like"/>
    <property type="match status" value="1"/>
</dbReference>
<comment type="subcellular location">
    <subcellularLocation>
        <location evidence="1 7">Cell membrane</location>
        <topology evidence="1 7">Multi-pass membrane protein</topology>
    </subcellularLocation>
</comment>
<keyword evidence="2 7" id="KW-0813">Transport</keyword>
<dbReference type="Pfam" id="PF19300">
    <property type="entry name" value="BPD_transp_1_N"/>
    <property type="match status" value="1"/>
</dbReference>
<protein>
    <submittedName>
        <fullName evidence="9">Peptide ABC transporter permease</fullName>
    </submittedName>
</protein>
<name>A0ABQ2FMZ2_9DEIO</name>
<evidence type="ECO:0000313" key="9">
    <source>
        <dbReference type="EMBL" id="GGL08066.1"/>
    </source>
</evidence>
<feature type="transmembrane region" description="Helical" evidence="7">
    <location>
        <begin position="180"/>
        <end position="199"/>
    </location>
</feature>
<evidence type="ECO:0000256" key="7">
    <source>
        <dbReference type="RuleBase" id="RU363032"/>
    </source>
</evidence>
<dbReference type="RefSeq" id="WP_189069667.1">
    <property type="nucleotide sequence ID" value="NZ_BMPE01000009.1"/>
</dbReference>
<evidence type="ECO:0000259" key="8">
    <source>
        <dbReference type="PROSITE" id="PS50928"/>
    </source>
</evidence>
<dbReference type="InterPro" id="IPR035906">
    <property type="entry name" value="MetI-like_sf"/>
</dbReference>
<accession>A0ABQ2FMZ2</accession>
<feature type="transmembrane region" description="Helical" evidence="7">
    <location>
        <begin position="101"/>
        <end position="124"/>
    </location>
</feature>
<keyword evidence="10" id="KW-1185">Reference proteome</keyword>
<keyword evidence="6 7" id="KW-0472">Membrane</keyword>
<dbReference type="EMBL" id="BMPE01000009">
    <property type="protein sequence ID" value="GGL08066.1"/>
    <property type="molecule type" value="Genomic_DNA"/>
</dbReference>
<evidence type="ECO:0000256" key="2">
    <source>
        <dbReference type="ARBA" id="ARBA00022448"/>
    </source>
</evidence>
<sequence length="317" mass="34486">MNAAHLLKRLLGTLPLLLGVSLLLFGVLHLAPGGPLDVYADNPSVSPEALAQMRVAFGLDQPLPVQYVSWVTAFFTGEWGYSIRTARPVSQEILERLGPTLILGGTSFVLSLLIALPLGIVSAVRRYSGVDYLITFLSFLGVSMPVFWLALMLQLLFAVQWRVLPSAGIQTIGSDSVLDLLHHLILPAFILAFASVAGWSRYMRSSMVEVLGQDYVRTARAKGLTAGKVVYRHALRNALIPIITVVALDFATILSGAVITETIFAWPGIGRLFIESMNGRDYPVLMALMMAGSFALVISNLLADLAYAAVDPRIRYE</sequence>
<evidence type="ECO:0000313" key="10">
    <source>
        <dbReference type="Proteomes" id="UP000604341"/>
    </source>
</evidence>
<keyword evidence="4 7" id="KW-0812">Transmembrane</keyword>
<comment type="caution">
    <text evidence="9">The sequence shown here is derived from an EMBL/GenBank/DDBJ whole genome shotgun (WGS) entry which is preliminary data.</text>
</comment>
<dbReference type="CDD" id="cd06261">
    <property type="entry name" value="TM_PBP2"/>
    <property type="match status" value="1"/>
</dbReference>
<gene>
    <name evidence="9" type="ORF">GCM10010844_28520</name>
</gene>
<evidence type="ECO:0000256" key="4">
    <source>
        <dbReference type="ARBA" id="ARBA00022692"/>
    </source>
</evidence>
<evidence type="ECO:0000256" key="5">
    <source>
        <dbReference type="ARBA" id="ARBA00022989"/>
    </source>
</evidence>